<proteinExistence type="predicted"/>
<feature type="compositionally biased region" description="Polar residues" evidence="1">
    <location>
        <begin position="143"/>
        <end position="152"/>
    </location>
</feature>
<keyword evidence="3" id="KW-1185">Reference proteome</keyword>
<gene>
    <name evidence="2" type="ORF">RFI_20028</name>
</gene>
<dbReference type="AlphaFoldDB" id="X6MV09"/>
<accession>X6MV09</accession>
<reference evidence="2 3" key="1">
    <citation type="journal article" date="2013" name="Curr. Biol.">
        <title>The Genome of the Foraminiferan Reticulomyxa filosa.</title>
        <authorList>
            <person name="Glockner G."/>
            <person name="Hulsmann N."/>
            <person name="Schleicher M."/>
            <person name="Noegel A.A."/>
            <person name="Eichinger L."/>
            <person name="Gallinger C."/>
            <person name="Pawlowski J."/>
            <person name="Sierra R."/>
            <person name="Euteneuer U."/>
            <person name="Pillet L."/>
            <person name="Moustafa A."/>
            <person name="Platzer M."/>
            <person name="Groth M."/>
            <person name="Szafranski K."/>
            <person name="Schliwa M."/>
        </authorList>
    </citation>
    <scope>NUCLEOTIDE SEQUENCE [LARGE SCALE GENOMIC DNA]</scope>
</reference>
<feature type="non-terminal residue" evidence="2">
    <location>
        <position position="1"/>
    </location>
</feature>
<feature type="compositionally biased region" description="Basic and acidic residues" evidence="1">
    <location>
        <begin position="157"/>
        <end position="183"/>
    </location>
</feature>
<evidence type="ECO:0000256" key="1">
    <source>
        <dbReference type="SAM" id="MobiDB-lite"/>
    </source>
</evidence>
<dbReference type="EMBL" id="ASPP01016918">
    <property type="protein sequence ID" value="ETO17297.1"/>
    <property type="molecule type" value="Genomic_DNA"/>
</dbReference>
<evidence type="ECO:0000313" key="2">
    <source>
        <dbReference type="EMBL" id="ETO17297.1"/>
    </source>
</evidence>
<sequence length="192" mass="22044">DAKTESIDVNEGGYANCNGEYRWFFRDKRWVKFDDSESFVIEPNVPASEVYDQLERVQGEERLFRWKSSVTHCWAICDPSREHIYYAAPMRNPDRIQNFEWISVHGSKPEPKLTVGAHQSEYHDIGDIQTGNVSGRFLKSSKRPNATHSSLIGQVIEEEKAFEDPHLPKDRASEEDQPEKGGDDEQISDLEG</sequence>
<feature type="region of interest" description="Disordered" evidence="1">
    <location>
        <begin position="136"/>
        <end position="192"/>
    </location>
</feature>
<dbReference type="Proteomes" id="UP000023152">
    <property type="component" value="Unassembled WGS sequence"/>
</dbReference>
<evidence type="ECO:0000313" key="3">
    <source>
        <dbReference type="Proteomes" id="UP000023152"/>
    </source>
</evidence>
<protein>
    <submittedName>
        <fullName evidence="2">Uncharacterized protein</fullName>
    </submittedName>
</protein>
<organism evidence="2 3">
    <name type="scientific">Reticulomyxa filosa</name>
    <dbReference type="NCBI Taxonomy" id="46433"/>
    <lineage>
        <taxon>Eukaryota</taxon>
        <taxon>Sar</taxon>
        <taxon>Rhizaria</taxon>
        <taxon>Retaria</taxon>
        <taxon>Foraminifera</taxon>
        <taxon>Monothalamids</taxon>
        <taxon>Reticulomyxidae</taxon>
        <taxon>Reticulomyxa</taxon>
    </lineage>
</organism>
<comment type="caution">
    <text evidence="2">The sequence shown here is derived from an EMBL/GenBank/DDBJ whole genome shotgun (WGS) entry which is preliminary data.</text>
</comment>
<name>X6MV09_RETFI</name>